<protein>
    <submittedName>
        <fullName evidence="3">RNA polymerase-binding transcription factor DksA</fullName>
    </submittedName>
</protein>
<accession>A0ABV2FG54</accession>
<feature type="coiled-coil region" evidence="1">
    <location>
        <begin position="231"/>
        <end position="258"/>
    </location>
</feature>
<evidence type="ECO:0000313" key="3">
    <source>
        <dbReference type="EMBL" id="MET3557420.1"/>
    </source>
</evidence>
<keyword evidence="2" id="KW-0472">Membrane</keyword>
<sequence length="292" mass="33132">MASKDSKTKSSNQLYLVPKKTNPSPSALAFGSLSIASIISALIFPQHLLAIGLVAAGSLGALSLGKYITSLFQPNNMQQLQELKEDLFRCDQQIKTLEHLIDQKEYISYGILSYQVLPQIRQILEKTNSLKNQMDQDIYHRISQSLSHEQKKIEENLQSLNLSTLADTADSVAHDILNIAPEITVTYQNIQRDHLEILSKLQDSDNQAELRAIHEINMKQFYDILHGYLKIKKAPKNYNQAEARLAKAKAALEQFDTDLDTTLKKLNEAELGDFEISLRMMEKKHYGQEDLF</sequence>
<evidence type="ECO:0000313" key="4">
    <source>
        <dbReference type="Proteomes" id="UP001549122"/>
    </source>
</evidence>
<keyword evidence="2" id="KW-0812">Transmembrane</keyword>
<comment type="caution">
    <text evidence="3">The sequence shown here is derived from an EMBL/GenBank/DDBJ whole genome shotgun (WGS) entry which is preliminary data.</text>
</comment>
<feature type="transmembrane region" description="Helical" evidence="2">
    <location>
        <begin position="27"/>
        <end position="44"/>
    </location>
</feature>
<proteinExistence type="predicted"/>
<dbReference type="Proteomes" id="UP001549122">
    <property type="component" value="Unassembled WGS sequence"/>
</dbReference>
<keyword evidence="1" id="KW-0175">Coiled coil</keyword>
<reference evidence="3 4" key="1">
    <citation type="submission" date="2024-06" db="EMBL/GenBank/DDBJ databases">
        <title>Genomic Encyclopedia of Type Strains, Phase IV (KMG-IV): sequencing the most valuable type-strain genomes for metagenomic binning, comparative biology and taxonomic classification.</title>
        <authorList>
            <person name="Goeker M."/>
        </authorList>
    </citation>
    <scope>NUCLEOTIDE SEQUENCE [LARGE SCALE GENOMIC DNA]</scope>
    <source>
        <strain evidence="3 4">DSM 28303</strain>
    </source>
</reference>
<keyword evidence="2" id="KW-1133">Transmembrane helix</keyword>
<keyword evidence="4" id="KW-1185">Reference proteome</keyword>
<organism evidence="3 4">
    <name type="scientific">Streptococcus rupicaprae</name>
    <dbReference type="NCBI Taxonomy" id="759619"/>
    <lineage>
        <taxon>Bacteria</taxon>
        <taxon>Bacillati</taxon>
        <taxon>Bacillota</taxon>
        <taxon>Bacilli</taxon>
        <taxon>Lactobacillales</taxon>
        <taxon>Streptococcaceae</taxon>
        <taxon>Streptococcus</taxon>
    </lineage>
</organism>
<name>A0ABV2FG54_9STRE</name>
<evidence type="ECO:0000256" key="1">
    <source>
        <dbReference type="SAM" id="Coils"/>
    </source>
</evidence>
<dbReference type="EMBL" id="JBEPLO010000004">
    <property type="protein sequence ID" value="MET3557420.1"/>
    <property type="molecule type" value="Genomic_DNA"/>
</dbReference>
<evidence type="ECO:0000256" key="2">
    <source>
        <dbReference type="SAM" id="Phobius"/>
    </source>
</evidence>
<dbReference type="RefSeq" id="WP_354364196.1">
    <property type="nucleotide sequence ID" value="NZ_JBEPLO010000004.1"/>
</dbReference>
<gene>
    <name evidence="3" type="ORF">ABID29_000530</name>
</gene>